<feature type="domain" description="GDNF/GAS1" evidence="9">
    <location>
        <begin position="557"/>
        <end position="636"/>
    </location>
</feature>
<dbReference type="Pfam" id="PF25868">
    <property type="entry name" value="Fn1_3"/>
    <property type="match status" value="1"/>
</dbReference>
<evidence type="ECO:0000256" key="7">
    <source>
        <dbReference type="ARBA" id="ARBA00023180"/>
    </source>
</evidence>
<dbReference type="Gene3D" id="3.30.420.10">
    <property type="entry name" value="Ribonuclease H-like superfamily/Ribonuclease H"/>
    <property type="match status" value="1"/>
</dbReference>
<dbReference type="GO" id="GO:0038023">
    <property type="term" value="F:signaling receptor activity"/>
    <property type="evidence" value="ECO:0007669"/>
    <property type="project" value="InterPro"/>
</dbReference>
<comment type="similarity">
    <text evidence="2">Belongs to the GDNFR family.</text>
</comment>
<dbReference type="GO" id="GO:0009897">
    <property type="term" value="C:external side of plasma membrane"/>
    <property type="evidence" value="ECO:0007669"/>
    <property type="project" value="TreeGrafter"/>
</dbReference>
<dbReference type="InterPro" id="IPR037193">
    <property type="entry name" value="GDNF_alpha"/>
</dbReference>
<comment type="subcellular location">
    <subcellularLocation>
        <location evidence="1">Cell membrane</location>
    </subcellularLocation>
</comment>
<dbReference type="GO" id="GO:0043235">
    <property type="term" value="C:receptor complex"/>
    <property type="evidence" value="ECO:0007669"/>
    <property type="project" value="TreeGrafter"/>
</dbReference>
<dbReference type="Gene3D" id="1.10.10.10">
    <property type="entry name" value="Winged helix-like DNA-binding domain superfamily/Winged helix DNA-binding domain"/>
    <property type="match status" value="1"/>
</dbReference>
<feature type="compositionally biased region" description="Basic and acidic residues" evidence="8">
    <location>
        <begin position="308"/>
        <end position="338"/>
    </location>
</feature>
<dbReference type="InterPro" id="IPR059035">
    <property type="entry name" value="Fn1_3"/>
</dbReference>
<dbReference type="InterPro" id="IPR036388">
    <property type="entry name" value="WH-like_DNA-bd_sf"/>
</dbReference>
<feature type="region of interest" description="Disordered" evidence="8">
    <location>
        <begin position="805"/>
        <end position="827"/>
    </location>
</feature>
<name>A0A836JNE6_9HYME</name>
<evidence type="ECO:0000256" key="2">
    <source>
        <dbReference type="ARBA" id="ARBA00005961"/>
    </source>
</evidence>
<evidence type="ECO:0000256" key="1">
    <source>
        <dbReference type="ARBA" id="ARBA00004236"/>
    </source>
</evidence>
<evidence type="ECO:0000256" key="3">
    <source>
        <dbReference type="ARBA" id="ARBA00022475"/>
    </source>
</evidence>
<feature type="compositionally biased region" description="Basic and acidic residues" evidence="8">
    <location>
        <begin position="269"/>
        <end position="278"/>
    </location>
</feature>
<dbReference type="SMART" id="SM00907">
    <property type="entry name" value="GDNF"/>
    <property type="match status" value="2"/>
</dbReference>
<evidence type="ECO:0000256" key="4">
    <source>
        <dbReference type="ARBA" id="ARBA00022729"/>
    </source>
</evidence>
<feature type="compositionally biased region" description="Low complexity" evidence="8">
    <location>
        <begin position="378"/>
        <end position="398"/>
    </location>
</feature>
<keyword evidence="11" id="KW-1185">Reference proteome</keyword>
<dbReference type="Pfam" id="PF17906">
    <property type="entry name" value="HTH_48"/>
    <property type="match status" value="1"/>
</dbReference>
<organism evidence="10 11">
    <name type="scientific">Pseudoatta argentina</name>
    <dbReference type="NCBI Taxonomy" id="621737"/>
    <lineage>
        <taxon>Eukaryota</taxon>
        <taxon>Metazoa</taxon>
        <taxon>Ecdysozoa</taxon>
        <taxon>Arthropoda</taxon>
        <taxon>Hexapoda</taxon>
        <taxon>Insecta</taxon>
        <taxon>Pterygota</taxon>
        <taxon>Neoptera</taxon>
        <taxon>Endopterygota</taxon>
        <taxon>Hymenoptera</taxon>
        <taxon>Apocrita</taxon>
        <taxon>Aculeata</taxon>
        <taxon>Formicoidea</taxon>
        <taxon>Formicidae</taxon>
        <taxon>Myrmicinae</taxon>
        <taxon>Pseudoatta</taxon>
    </lineage>
</organism>
<feature type="non-terminal residue" evidence="10">
    <location>
        <position position="1"/>
    </location>
</feature>
<sequence length="1114" mass="127001">MSIFVSNKVYLRGILLHYFIQKKSAAEAHRILVQTYDDNALSDTTRRDWFRRFKNNDFELEDKERSGAPKKFEDKELEQLLDEDPSQTLSELGKILQVDESTVSKGLGMIQKQGHWVPYELKPRDVERRFGTCELLLQRPKRKGFLHRIVTGDEKWIHYDNPKRRKSDACHDSWTQLRLSPMFGCICPNNHMKRRCDKIFSTVNHNPCVEVLTSSTSVDLSGTDSALYPFDPQQENYQEIWLPPTSMYPYFLFPGTARTPPYYDPDSTYDIREPGDRYQHHHRHGDRHHHQEAPELPGRPAVLVVEAYDPRTDSDRYETDMNRFEDRAATSRPGHDRASGTVHLQPQSEHDAHPHQHRHHHQQHQHHRQHLALPAPPSVVATLSSSSAGSYAPAAARPTPTVLDEPLGAHGPGHAEPPRLPAPRKFAPRPTYEHRAIFDRADDDLDDLEIRPAAPPVDRIFDSREEFVDQVKVIAHQDNSTSFEVIESQLENPLIDAKHRDLFNMKQIPIPVGHHHRTHHKRNQTDDFEQAGMEPPSSTSDIDKIQQPVKLILSSTCHHAYTSCKNDPECKNLLEPVLNHCDSTTCARNECMEALQHFYKTANHKHSVEIAFCLCRKTDNKKDECIVAQEKMHPTCAQRIDGAEMPTCHSLAETCKENRSCRLRLEYYEQSCAVDSMTKKCAGPTSECRKAMLGILGTELHTNCACKGTELNQLYGCLGWQRLLWVNPCVVESQKDYHARRKHHHSRTTTAKTTTAAVASTTRSPASTTATTAVEQVEDNQIPEVTRWPTTEPTETWEITTTTISTTPSTTTTTTPTPREWIDKLDRSPPGEIRWKKKFINNWRNKLTKKTASHVILFVGFCVVQRSNTHSQQYIREGKGKRLYREDEPECSELCVCAEGEQLVCNTLCVETLPCKTDFAFYNHEAPAYQAHRGPCLCYSGGFICMRPSPDTYSIPHGVFMFLGYSEKDETLLKQYNNVTVLDAVSSLDNFMRKEVNNQTVCTLFLYNATRENVIAVARLGTDNPPLNSSQAQSLQHLLRVKEECASMMQVLSDKINNKHHEVRTHPLLSIFKMAEVEVKMPYSNEAAISRSSSMLLVVLFAISFFGSACLFDS</sequence>
<protein>
    <submittedName>
        <fullName evidence="10">MOS1T transposase</fullName>
    </submittedName>
</protein>
<dbReference type="InterPro" id="IPR016017">
    <property type="entry name" value="GDNF/GAS1"/>
</dbReference>
<feature type="domain" description="GDNF/GAS1" evidence="9">
    <location>
        <begin position="648"/>
        <end position="729"/>
    </location>
</feature>
<feature type="compositionally biased region" description="Low complexity" evidence="8">
    <location>
        <begin position="748"/>
        <end position="771"/>
    </location>
</feature>
<dbReference type="SUPFAM" id="SSF110035">
    <property type="entry name" value="GDNF receptor-like"/>
    <property type="match status" value="3"/>
</dbReference>
<dbReference type="PANTHER" id="PTHR10269">
    <property type="entry name" value="GDNF RECEPTOR ALPHA"/>
    <property type="match status" value="1"/>
</dbReference>
<dbReference type="Pfam" id="PF02351">
    <property type="entry name" value="GDNF"/>
    <property type="match status" value="2"/>
</dbReference>
<feature type="compositionally biased region" description="Basic residues" evidence="8">
    <location>
        <begin position="279"/>
        <end position="290"/>
    </location>
</feature>
<dbReference type="PANTHER" id="PTHR10269:SF12">
    <property type="entry name" value="GLIAL CELL LINE-DERIVED NEUROTROPHIC FAMILY RECEPTOR-LIKE, ISOFORM E"/>
    <property type="match status" value="1"/>
</dbReference>
<feature type="compositionally biased region" description="Low complexity" evidence="8">
    <location>
        <begin position="805"/>
        <end position="819"/>
    </location>
</feature>
<feature type="non-terminal residue" evidence="10">
    <location>
        <position position="1114"/>
    </location>
</feature>
<reference evidence="10" key="1">
    <citation type="submission" date="2020-02" db="EMBL/GenBank/DDBJ databases">
        <title>Relaxed selection underlies rapid genomic changes in the transitions from sociality to social parasitism in ants.</title>
        <authorList>
            <person name="Bi X."/>
        </authorList>
    </citation>
    <scope>NUCLEOTIDE SEQUENCE</scope>
    <source>
        <strain evidence="10">BGI-DK2014c</strain>
        <tissue evidence="10">Whole body</tissue>
    </source>
</reference>
<feature type="region of interest" description="Disordered" evidence="8">
    <location>
        <begin position="268"/>
        <end position="424"/>
    </location>
</feature>
<dbReference type="GO" id="GO:0003676">
    <property type="term" value="F:nucleic acid binding"/>
    <property type="evidence" value="ECO:0007669"/>
    <property type="project" value="InterPro"/>
</dbReference>
<evidence type="ECO:0000256" key="8">
    <source>
        <dbReference type="SAM" id="MobiDB-lite"/>
    </source>
</evidence>
<dbReference type="Gene3D" id="1.10.10.1450">
    <property type="match status" value="1"/>
</dbReference>
<proteinExistence type="inferred from homology"/>
<dbReference type="InterPro" id="IPR041426">
    <property type="entry name" value="Mos1_HTH"/>
</dbReference>
<feature type="region of interest" description="Disordered" evidence="8">
    <location>
        <begin position="740"/>
        <end position="771"/>
    </location>
</feature>
<evidence type="ECO:0000259" key="9">
    <source>
        <dbReference type="SMART" id="SM00907"/>
    </source>
</evidence>
<dbReference type="Proteomes" id="UP000668214">
    <property type="component" value="Unassembled WGS sequence"/>
</dbReference>
<dbReference type="EMBL" id="JAANIA010001848">
    <property type="protein sequence ID" value="KAG5318648.1"/>
    <property type="molecule type" value="Genomic_DNA"/>
</dbReference>
<feature type="compositionally biased region" description="Basic residues" evidence="8">
    <location>
        <begin position="355"/>
        <end position="370"/>
    </location>
</feature>
<keyword evidence="7" id="KW-0325">Glycoprotein</keyword>
<dbReference type="InterPro" id="IPR003438">
    <property type="entry name" value="GDNF_rcpt"/>
</dbReference>
<dbReference type="Pfam" id="PF25537">
    <property type="entry name" value="DUF7921"/>
    <property type="match status" value="1"/>
</dbReference>
<dbReference type="GO" id="GO:0007169">
    <property type="term" value="P:cell surface receptor protein tyrosine kinase signaling pathway"/>
    <property type="evidence" value="ECO:0007669"/>
    <property type="project" value="UniProtKB-ARBA"/>
</dbReference>
<evidence type="ECO:0000256" key="6">
    <source>
        <dbReference type="ARBA" id="ARBA00023170"/>
    </source>
</evidence>
<dbReference type="InterPro" id="IPR036397">
    <property type="entry name" value="RNaseH_sf"/>
</dbReference>
<evidence type="ECO:0000256" key="5">
    <source>
        <dbReference type="ARBA" id="ARBA00023136"/>
    </source>
</evidence>
<gene>
    <name evidence="10" type="ORF">G6Z78_0004036</name>
</gene>
<dbReference type="InterPro" id="IPR057681">
    <property type="entry name" value="DUF7921"/>
</dbReference>
<evidence type="ECO:0000313" key="10">
    <source>
        <dbReference type="EMBL" id="KAG5318648.1"/>
    </source>
</evidence>
<keyword evidence="5" id="KW-0472">Membrane</keyword>
<dbReference type="GO" id="GO:0007399">
    <property type="term" value="P:nervous system development"/>
    <property type="evidence" value="ECO:0007669"/>
    <property type="project" value="TreeGrafter"/>
</dbReference>
<comment type="caution">
    <text evidence="10">The sequence shown here is derived from an EMBL/GenBank/DDBJ whole genome shotgun (WGS) entry which is preliminary data.</text>
</comment>
<keyword evidence="3" id="KW-1003">Cell membrane</keyword>
<accession>A0A836JNE6</accession>
<keyword evidence="4" id="KW-0732">Signal</keyword>
<keyword evidence="6" id="KW-0675">Receptor</keyword>
<evidence type="ECO:0000313" key="11">
    <source>
        <dbReference type="Proteomes" id="UP000668214"/>
    </source>
</evidence>
<dbReference type="AlphaFoldDB" id="A0A836JNE6"/>